<gene>
    <name evidence="1" type="ORF">BU24DRAFT_77481</name>
</gene>
<protein>
    <submittedName>
        <fullName evidence="1">Uncharacterized protein</fullName>
    </submittedName>
</protein>
<keyword evidence="2" id="KW-1185">Reference proteome</keyword>
<dbReference type="EMBL" id="ML978078">
    <property type="protein sequence ID" value="KAF2009529.1"/>
    <property type="molecule type" value="Genomic_DNA"/>
</dbReference>
<dbReference type="RefSeq" id="XP_033377868.1">
    <property type="nucleotide sequence ID" value="XM_033534623.1"/>
</dbReference>
<proteinExistence type="predicted"/>
<evidence type="ECO:0000313" key="2">
    <source>
        <dbReference type="Proteomes" id="UP000799778"/>
    </source>
</evidence>
<accession>A0A6A5X9E8</accession>
<dbReference type="Proteomes" id="UP000799778">
    <property type="component" value="Unassembled WGS sequence"/>
</dbReference>
<sequence>MAKRSSCETCRNENARRYRFLYPRLEDVRLQRGGGRTAPRGHPTNWFLPLSGVCAVQLQLQISLFQIIAFASKKKGHVRPTGLLSPSHTHTQ</sequence>
<dbReference type="GeneID" id="54292020"/>
<dbReference type="AlphaFoldDB" id="A0A6A5X9E8"/>
<reference evidence="1" key="1">
    <citation type="journal article" date="2020" name="Stud. Mycol.">
        <title>101 Dothideomycetes genomes: a test case for predicting lifestyles and emergence of pathogens.</title>
        <authorList>
            <person name="Haridas S."/>
            <person name="Albert R."/>
            <person name="Binder M."/>
            <person name="Bloem J."/>
            <person name="Labutti K."/>
            <person name="Salamov A."/>
            <person name="Andreopoulos B."/>
            <person name="Baker S."/>
            <person name="Barry K."/>
            <person name="Bills G."/>
            <person name="Bluhm B."/>
            <person name="Cannon C."/>
            <person name="Castanera R."/>
            <person name="Culley D."/>
            <person name="Daum C."/>
            <person name="Ezra D."/>
            <person name="Gonzalez J."/>
            <person name="Henrissat B."/>
            <person name="Kuo A."/>
            <person name="Liang C."/>
            <person name="Lipzen A."/>
            <person name="Lutzoni F."/>
            <person name="Magnuson J."/>
            <person name="Mondo S."/>
            <person name="Nolan M."/>
            <person name="Ohm R."/>
            <person name="Pangilinan J."/>
            <person name="Park H.-J."/>
            <person name="Ramirez L."/>
            <person name="Alfaro M."/>
            <person name="Sun H."/>
            <person name="Tritt A."/>
            <person name="Yoshinaga Y."/>
            <person name="Zwiers L.-H."/>
            <person name="Turgeon B."/>
            <person name="Goodwin S."/>
            <person name="Spatafora J."/>
            <person name="Crous P."/>
            <person name="Grigoriev I."/>
        </authorList>
    </citation>
    <scope>NUCLEOTIDE SEQUENCE</scope>
    <source>
        <strain evidence="1">CBS 175.79</strain>
    </source>
</reference>
<organism evidence="1 2">
    <name type="scientific">Aaosphaeria arxii CBS 175.79</name>
    <dbReference type="NCBI Taxonomy" id="1450172"/>
    <lineage>
        <taxon>Eukaryota</taxon>
        <taxon>Fungi</taxon>
        <taxon>Dikarya</taxon>
        <taxon>Ascomycota</taxon>
        <taxon>Pezizomycotina</taxon>
        <taxon>Dothideomycetes</taxon>
        <taxon>Pleosporomycetidae</taxon>
        <taxon>Pleosporales</taxon>
        <taxon>Pleosporales incertae sedis</taxon>
        <taxon>Aaosphaeria</taxon>
    </lineage>
</organism>
<evidence type="ECO:0000313" key="1">
    <source>
        <dbReference type="EMBL" id="KAF2009529.1"/>
    </source>
</evidence>
<name>A0A6A5X9E8_9PLEO</name>